<proteinExistence type="inferred from homology"/>
<evidence type="ECO:0000313" key="9">
    <source>
        <dbReference type="EMBL" id="KIK08544.1"/>
    </source>
</evidence>
<protein>
    <recommendedName>
        <fullName evidence="8">CWF21 domain-containing protein</fullName>
    </recommendedName>
</protein>
<dbReference type="PANTHER" id="PTHR36562">
    <property type="entry name" value="SERINE/ARGININE REPETITIVE MATRIX 2"/>
    <property type="match status" value="1"/>
</dbReference>
<evidence type="ECO:0000256" key="3">
    <source>
        <dbReference type="ARBA" id="ARBA00022664"/>
    </source>
</evidence>
<evidence type="ECO:0000256" key="6">
    <source>
        <dbReference type="ARBA" id="ARBA00023242"/>
    </source>
</evidence>
<evidence type="ECO:0000313" key="10">
    <source>
        <dbReference type="Proteomes" id="UP000054477"/>
    </source>
</evidence>
<evidence type="ECO:0000259" key="8">
    <source>
        <dbReference type="SMART" id="SM01115"/>
    </source>
</evidence>
<comment type="similarity">
    <text evidence="2">Belongs to the CWC21 family.</text>
</comment>
<gene>
    <name evidence="9" type="ORF">K443DRAFT_119154</name>
</gene>
<dbReference type="STRING" id="1095629.A0A0C9Y3V2"/>
<keyword evidence="3" id="KW-0507">mRNA processing</keyword>
<dbReference type="CDD" id="cd21373">
    <property type="entry name" value="cwf21_SRRM2-like"/>
    <property type="match status" value="1"/>
</dbReference>
<evidence type="ECO:0000256" key="7">
    <source>
        <dbReference type="SAM" id="MobiDB-lite"/>
    </source>
</evidence>
<dbReference type="OrthoDB" id="10267305at2759"/>
<feature type="region of interest" description="Disordered" evidence="7">
    <location>
        <begin position="136"/>
        <end position="192"/>
    </location>
</feature>
<dbReference type="AlphaFoldDB" id="A0A0C9Y3V2"/>
<reference evidence="10" key="2">
    <citation type="submission" date="2015-01" db="EMBL/GenBank/DDBJ databases">
        <title>Evolutionary Origins and Diversification of the Mycorrhizal Mutualists.</title>
        <authorList>
            <consortium name="DOE Joint Genome Institute"/>
            <consortium name="Mycorrhizal Genomics Consortium"/>
            <person name="Kohler A."/>
            <person name="Kuo A."/>
            <person name="Nagy L.G."/>
            <person name="Floudas D."/>
            <person name="Copeland A."/>
            <person name="Barry K.W."/>
            <person name="Cichocki N."/>
            <person name="Veneault-Fourrey C."/>
            <person name="LaButti K."/>
            <person name="Lindquist E.A."/>
            <person name="Lipzen A."/>
            <person name="Lundell T."/>
            <person name="Morin E."/>
            <person name="Murat C."/>
            <person name="Riley R."/>
            <person name="Ohm R."/>
            <person name="Sun H."/>
            <person name="Tunlid A."/>
            <person name="Henrissat B."/>
            <person name="Grigoriev I.V."/>
            <person name="Hibbett D.S."/>
            <person name="Martin F."/>
        </authorList>
    </citation>
    <scope>NUCLEOTIDE SEQUENCE [LARGE SCALE GENOMIC DNA]</scope>
    <source>
        <strain evidence="10">LaAM-08-1</strain>
    </source>
</reference>
<dbReference type="Proteomes" id="UP000054477">
    <property type="component" value="Unassembled WGS sequence"/>
</dbReference>
<organism evidence="9 10">
    <name type="scientific">Laccaria amethystina LaAM-08-1</name>
    <dbReference type="NCBI Taxonomy" id="1095629"/>
    <lineage>
        <taxon>Eukaryota</taxon>
        <taxon>Fungi</taxon>
        <taxon>Dikarya</taxon>
        <taxon>Basidiomycota</taxon>
        <taxon>Agaricomycotina</taxon>
        <taxon>Agaricomycetes</taxon>
        <taxon>Agaricomycetidae</taxon>
        <taxon>Agaricales</taxon>
        <taxon>Agaricineae</taxon>
        <taxon>Hydnangiaceae</taxon>
        <taxon>Laccaria</taxon>
    </lineage>
</organism>
<keyword evidence="10" id="KW-1185">Reference proteome</keyword>
<evidence type="ECO:0000256" key="1">
    <source>
        <dbReference type="ARBA" id="ARBA00004123"/>
    </source>
</evidence>
<sequence length="407" mass="45719">MYNGIGLTTPRGSGTSGYVVRNLSTLRSHDTSYDRASPWDAAPPKHREPDQGILEHERKRNVELKCLELQLKLEDDEVDEDDIQAQVAALRAKLLENLAAQAPAAKGFKLSDTHGMALAKKAELSKMARAFGTRSDYQEGESFDREKQEENKIKRVAEREERERQKAEERAKMNEQKAKWEAEKREKDRLRRREEDRIRKEREAGGLKRKERMGQDQKGLENTAGKLVEVVPCVIAAQVVACHRRLLPSKSVVLHVPHLESGTVIVAPPVPAHHLLVFAGVSFLAHLPDPQVVRALALQPPGDLVRPFLANPVRAPPFEEGFLLPYEIVHCLVHVLHFAVPAPHPLHRIENAPRLQPRRFARVSALALLQIDLHLRKGVRDLRRRGHPCRSALDQALEAGAGAEGEV</sequence>
<reference evidence="9 10" key="1">
    <citation type="submission" date="2014-04" db="EMBL/GenBank/DDBJ databases">
        <authorList>
            <consortium name="DOE Joint Genome Institute"/>
            <person name="Kuo A."/>
            <person name="Kohler A."/>
            <person name="Nagy L.G."/>
            <person name="Floudas D."/>
            <person name="Copeland A."/>
            <person name="Barry K.W."/>
            <person name="Cichocki N."/>
            <person name="Veneault-Fourrey C."/>
            <person name="LaButti K."/>
            <person name="Lindquist E.A."/>
            <person name="Lipzen A."/>
            <person name="Lundell T."/>
            <person name="Morin E."/>
            <person name="Murat C."/>
            <person name="Sun H."/>
            <person name="Tunlid A."/>
            <person name="Henrissat B."/>
            <person name="Grigoriev I.V."/>
            <person name="Hibbett D.S."/>
            <person name="Martin F."/>
            <person name="Nordberg H.P."/>
            <person name="Cantor M.N."/>
            <person name="Hua S.X."/>
        </authorList>
    </citation>
    <scope>NUCLEOTIDE SEQUENCE [LARGE SCALE GENOMIC DNA]</scope>
    <source>
        <strain evidence="9 10">LaAM-08-1</strain>
    </source>
</reference>
<dbReference type="InterPro" id="IPR013170">
    <property type="entry name" value="mRNA_splic_Cwf21_dom"/>
</dbReference>
<name>A0A0C9Y3V2_9AGAR</name>
<keyword evidence="5" id="KW-0508">mRNA splicing</keyword>
<dbReference type="GO" id="GO:0008380">
    <property type="term" value="P:RNA splicing"/>
    <property type="evidence" value="ECO:0007669"/>
    <property type="project" value="UniProtKB-KW"/>
</dbReference>
<keyword evidence="6" id="KW-0539">Nucleus</keyword>
<dbReference type="GO" id="GO:0005681">
    <property type="term" value="C:spliceosomal complex"/>
    <property type="evidence" value="ECO:0007669"/>
    <property type="project" value="UniProtKB-KW"/>
</dbReference>
<dbReference type="HOGENOM" id="CLU_676268_0_0_1"/>
<comment type="subcellular location">
    <subcellularLocation>
        <location evidence="1">Nucleus</location>
    </subcellularLocation>
</comment>
<feature type="compositionally biased region" description="Basic and acidic residues" evidence="7">
    <location>
        <begin position="142"/>
        <end position="192"/>
    </location>
</feature>
<dbReference type="PANTHER" id="PTHR36562:SF5">
    <property type="entry name" value="SERINE_ARGININE REPETITIVE MATRIX 2"/>
    <property type="match status" value="1"/>
</dbReference>
<dbReference type="Pfam" id="PF08312">
    <property type="entry name" value="cwf21"/>
    <property type="match status" value="1"/>
</dbReference>
<evidence type="ECO:0000256" key="2">
    <source>
        <dbReference type="ARBA" id="ARBA00005954"/>
    </source>
</evidence>
<evidence type="ECO:0000256" key="5">
    <source>
        <dbReference type="ARBA" id="ARBA00023187"/>
    </source>
</evidence>
<feature type="domain" description="CWF21" evidence="8">
    <location>
        <begin position="54"/>
        <end position="99"/>
    </location>
</feature>
<accession>A0A0C9Y3V2</accession>
<dbReference type="GO" id="GO:0006397">
    <property type="term" value="P:mRNA processing"/>
    <property type="evidence" value="ECO:0007669"/>
    <property type="project" value="UniProtKB-KW"/>
</dbReference>
<evidence type="ECO:0000256" key="4">
    <source>
        <dbReference type="ARBA" id="ARBA00022728"/>
    </source>
</evidence>
<dbReference type="SMART" id="SM01115">
    <property type="entry name" value="cwf21"/>
    <property type="match status" value="1"/>
</dbReference>
<dbReference type="InterPro" id="IPR051372">
    <property type="entry name" value="CWC21"/>
</dbReference>
<dbReference type="EMBL" id="KN838542">
    <property type="protein sequence ID" value="KIK08544.1"/>
    <property type="molecule type" value="Genomic_DNA"/>
</dbReference>
<keyword evidence="4" id="KW-0747">Spliceosome</keyword>